<gene>
    <name evidence="1" type="ORF">UX05_C0004G0068</name>
</gene>
<protein>
    <submittedName>
        <fullName evidence="1">Glycine-tRNA ligase</fullName>
    </submittedName>
</protein>
<comment type="caution">
    <text evidence="1">The sequence shown here is derived from an EMBL/GenBank/DDBJ whole genome shotgun (WGS) entry which is preliminary data.</text>
</comment>
<dbReference type="GO" id="GO:0016874">
    <property type="term" value="F:ligase activity"/>
    <property type="evidence" value="ECO:0007669"/>
    <property type="project" value="UniProtKB-KW"/>
</dbReference>
<dbReference type="Proteomes" id="UP000034264">
    <property type="component" value="Unassembled WGS sequence"/>
</dbReference>
<evidence type="ECO:0000313" key="1">
    <source>
        <dbReference type="EMBL" id="KKU03059.1"/>
    </source>
</evidence>
<dbReference type="Gene3D" id="3.30.930.10">
    <property type="entry name" value="Bira Bifunctional Protein, Domain 2"/>
    <property type="match status" value="1"/>
</dbReference>
<accession>A0A0G1M4C4</accession>
<dbReference type="PATRIC" id="fig|1618366.3.peg.417"/>
<sequence length="37" mass="4327">MEKIVSLCKNEGLQDFYDYGPLGVEMKNNLKQFLPTY</sequence>
<evidence type="ECO:0000313" key="2">
    <source>
        <dbReference type="Proteomes" id="UP000034264"/>
    </source>
</evidence>
<dbReference type="SUPFAM" id="SSF55681">
    <property type="entry name" value="Class II aaRS and biotin synthetases"/>
    <property type="match status" value="1"/>
</dbReference>
<dbReference type="EMBL" id="LCKS01000004">
    <property type="protein sequence ID" value="KKU03059.1"/>
    <property type="molecule type" value="Genomic_DNA"/>
</dbReference>
<dbReference type="InterPro" id="IPR045864">
    <property type="entry name" value="aa-tRNA-synth_II/BPL/LPL"/>
</dbReference>
<organism evidence="1 2">
    <name type="scientific">Candidatus Amesbacteria bacterium GW2011_GWC2_45_19</name>
    <dbReference type="NCBI Taxonomy" id="1618366"/>
    <lineage>
        <taxon>Bacteria</taxon>
        <taxon>Candidatus Amesiibacteriota</taxon>
    </lineage>
</organism>
<proteinExistence type="predicted"/>
<keyword evidence="1" id="KW-0436">Ligase</keyword>
<name>A0A0G1M4C4_9BACT</name>
<dbReference type="AlphaFoldDB" id="A0A0G1M4C4"/>
<reference evidence="1 2" key="1">
    <citation type="journal article" date="2015" name="Nature">
        <title>rRNA introns, odd ribosomes, and small enigmatic genomes across a large radiation of phyla.</title>
        <authorList>
            <person name="Brown C.T."/>
            <person name="Hug L.A."/>
            <person name="Thomas B.C."/>
            <person name="Sharon I."/>
            <person name="Castelle C.J."/>
            <person name="Singh A."/>
            <person name="Wilkins M.J."/>
            <person name="Williams K.H."/>
            <person name="Banfield J.F."/>
        </authorList>
    </citation>
    <scope>NUCLEOTIDE SEQUENCE [LARGE SCALE GENOMIC DNA]</scope>
</reference>